<gene>
    <name evidence="1" type="ORF">M9H77_16154</name>
</gene>
<comment type="caution">
    <text evidence="1">The sequence shown here is derived from an EMBL/GenBank/DDBJ whole genome shotgun (WGS) entry which is preliminary data.</text>
</comment>
<protein>
    <submittedName>
        <fullName evidence="1">Uncharacterized protein</fullName>
    </submittedName>
</protein>
<organism evidence="1 2">
    <name type="scientific">Catharanthus roseus</name>
    <name type="common">Madagascar periwinkle</name>
    <name type="synonym">Vinca rosea</name>
    <dbReference type="NCBI Taxonomy" id="4058"/>
    <lineage>
        <taxon>Eukaryota</taxon>
        <taxon>Viridiplantae</taxon>
        <taxon>Streptophyta</taxon>
        <taxon>Embryophyta</taxon>
        <taxon>Tracheophyta</taxon>
        <taxon>Spermatophyta</taxon>
        <taxon>Magnoliopsida</taxon>
        <taxon>eudicotyledons</taxon>
        <taxon>Gunneridae</taxon>
        <taxon>Pentapetalae</taxon>
        <taxon>asterids</taxon>
        <taxon>lamiids</taxon>
        <taxon>Gentianales</taxon>
        <taxon>Apocynaceae</taxon>
        <taxon>Rauvolfioideae</taxon>
        <taxon>Vinceae</taxon>
        <taxon>Catharanthinae</taxon>
        <taxon>Catharanthus</taxon>
    </lineage>
</organism>
<sequence length="2384" mass="263053">MFKRSMAKGTREGLRNKDDGSHSSRKSLGGREEMSNASTRTSPSSSKQSAKGASEQTTSIASVRKSKRFAQQTPPTTPITRKSKRLVNQSTPSPLRRSDRGKNNCSSSPSGSNHSGKSFSSVDARKKKDKKEKSIKQLTMESGKRVSSEKYDQGSSSLKRKRMDARSYKSLFKTQKRRYSISDSDKKLEKQDLPEVDNIESGDGDPKSVGDMEDGDHKCDQAVLEHGAELVEGTSGAAPPGSASSSEDIDANVSVNNVEEKVSSPSREHDLLENSPVHLDVVDGDISKMSCTIRATLDEASKRIKDYSSADILKIPESVASTNVERSACSDTCSESTDPSGKSKSMTSTRNLQSKVAGNEFCKDVIAGACLPRANLEEPDITGSCSACDKKRRLSYDSTEEELCSCTAVEKDTGDVEAFSSECVRRYDHVTGLHVTLSNAQTDDDGNVCVKCKQPGELLHCCGRGCKRCYHLSCLDPILYDAPPGVWHCSYCSKKKIEFGIYTVTKGVESIWDSREVVVAHGTHRQKQYLIKYQGLAHVYNHWISESQLLLETPSLVTKYNDNNQRIVWNLDWTVPSRLLRKRPLISPEPEDNCTIVGSKSTSDCRYEWLVKWCGLDYVHATWELENASFLQSPQGEKLIREYGIRFEKAKRVVDKSAKGSSVKLQRLLAGGSASSDECYLHNVIKLRELWYKNQNAVVFDEQERFANVIFFILSLSNDHQPFLIASTSESLSHWQAEFMRLAPSIDVVVYKGNIDTRSSIRALEFHEEDKDGIMLQVLLSPIEVVLEDLQFLKWLKWKVIVIDECQRAYPDMKKMKLLDTDMRLLLFSGPVKDTAAEYLSLLSLLGSPDDLDKAHGSKSETVDNLVKLKENLSRFSAYSRFVEYLVPAELSNLQLEQYCAMLLANATVLRSNSKTDEVGAFKEILMTLRKCCDHPYIVDSSLQPSLIAGLSPDQGVEVGVKASGKLRLLNDILSRIRDQRLKALVLFQSIVGSAGIAIGDILDDFVRAKFGQNSYERIDACLISSKKQAALNRFNEIGNEQFVFLFENRACHPSIKLSVDTVIIFDSDWNPANDLKALQRLSIHSQSERINVFRLYSSCTIEEKALILGKQNHNLESNLQNIKCSSSLLMWGAACLFSRLDEYHAGNSTDSAADISSGQKVICDVVSELSAVLSGQFEKNDEGEPPIISKVIRSGTTYNTSCSLLGEKKVQSTDMEEPHIFWKRLLEGKNPRWKFASGSTPRSRKRVQYAEESARKSENVNDDAGRKRKKVSFSASSVQLVQEENQVAGFNEGTPVVAAISQSRSSPVSVALGSNMVNEKNAASSLSTQRSDSNRSGMAHLQANSPSDDQESLHAFVKTDIVKLCEILKLSKEVEQMIDRFLEYVMENHQVNKERASILQALQISVCWTAASILKQKVDKKYSLELAKRLLNFKCTEDEVIFVYRKLRLLKKTFLQLPATISGLMSENLISALDVVSPRSAPSTGEQPSGSFSLQDAKAEVKVRSGNQNLPHGQEPNSKLTGNDFEKTIKKIQKKCDKRMSKLHLKHEKEIQEFHKMWAEKKEKLESDHQKELTFVKAMYGTGPIGKEKLKMLDVEFAKKMVEHERLKELQLKELEAKHSAATEEERRKICNWTAETASCSNECRFVNEMHIHGSESEDGIEFSIASPAVTGKGTETDVSPCKLNFEEQGLDRIVQAAQESDTVHPSPPVASAVEAVAHSIPSETVPIILNTNSERESETGGVETSFIPRVEQCKEGSDFSQCMRSPEKHVIDEVPLTRENGVMPSGDSGNTGPETGNANVVGTSTSLNTSTSKALIVCEHSLINQGNEMAPGVSGNAESDMGHDHAVKESTPTRSNVGKGRGNSLTSEITRNQKDQLDGSAGEGGVTNPEVLSVYLTDSLPPVPVTGNETITVGIVHSAPFDVGANPHSNCEEVTENSRQLEQASEEIAPGSSPPPVAEAVHQDHSNGINCLLNSVDSSHLQEESVEVSDQPKSQDADNMMLRPPMELGDSAQGLNNPDSLTTSIMNHEMNNQHSAHSQSTEVQVNQNAAELQSLTASRALPNLQSYGNHRAASWNTTVPSLTDPLQNELERIRKDIEQATKLYESTNLQLESDCEKEIEEMAAQIRKKYEAKRKDAETALVLKKTELDSNQNKVLMNKILAEAFRSKCLDLRPSGISGMHMQQAVMQHLHQLALRPSRRHSPVNSQQHTVNPSMQSSHHPRGNFSGLSRPPVINAITPSIINARVGGEVRCPAPHLQPFRPASTSSSNMMALPCNPNQQVSVNVPVTSPLLPTLSSQQALVISSTLMQPNPRSPAPQPTVKINQSQVSESDAVVQPCPQNVHNQLSGHAVNTLPCSPRPGSNSGAVEARASDVVCLSDDDE</sequence>
<evidence type="ECO:0000313" key="1">
    <source>
        <dbReference type="EMBL" id="KAI5666301.1"/>
    </source>
</evidence>
<evidence type="ECO:0000313" key="2">
    <source>
        <dbReference type="Proteomes" id="UP001060085"/>
    </source>
</evidence>
<name>A0ACC0B191_CATRO</name>
<reference evidence="2" key="1">
    <citation type="journal article" date="2023" name="Nat. Plants">
        <title>Single-cell RNA sequencing provides a high-resolution roadmap for understanding the multicellular compartmentation of specialized metabolism.</title>
        <authorList>
            <person name="Sun S."/>
            <person name="Shen X."/>
            <person name="Li Y."/>
            <person name="Li Y."/>
            <person name="Wang S."/>
            <person name="Li R."/>
            <person name="Zhang H."/>
            <person name="Shen G."/>
            <person name="Guo B."/>
            <person name="Wei J."/>
            <person name="Xu J."/>
            <person name="St-Pierre B."/>
            <person name="Chen S."/>
            <person name="Sun C."/>
        </authorList>
    </citation>
    <scope>NUCLEOTIDE SEQUENCE [LARGE SCALE GENOMIC DNA]</scope>
</reference>
<dbReference type="EMBL" id="CM044704">
    <property type="protein sequence ID" value="KAI5666301.1"/>
    <property type="molecule type" value="Genomic_DNA"/>
</dbReference>
<accession>A0ACC0B191</accession>
<proteinExistence type="predicted"/>
<keyword evidence="2" id="KW-1185">Reference proteome</keyword>
<dbReference type="Proteomes" id="UP001060085">
    <property type="component" value="Linkage Group LG04"/>
</dbReference>